<dbReference type="InterPro" id="IPR006103">
    <property type="entry name" value="Glyco_hydro_2_cat"/>
</dbReference>
<protein>
    <recommendedName>
        <fullName evidence="3 7">Beta-galactosidase</fullName>
        <ecNumber evidence="3 7">3.2.1.23</ecNumber>
    </recommendedName>
    <alternativeName>
        <fullName evidence="6 7">Lactase</fullName>
    </alternativeName>
</protein>
<dbReference type="EC" id="3.2.1.23" evidence="3 7"/>
<keyword evidence="10" id="KW-1185">Reference proteome</keyword>
<feature type="domain" description="Beta galactosidase small chain/" evidence="8">
    <location>
        <begin position="777"/>
        <end position="1050"/>
    </location>
</feature>
<dbReference type="Gene3D" id="2.60.40.10">
    <property type="entry name" value="Immunoglobulins"/>
    <property type="match status" value="2"/>
</dbReference>
<gene>
    <name evidence="9" type="ORF">ABDJ38_00080</name>
</gene>
<dbReference type="PANTHER" id="PTHR46323">
    <property type="entry name" value="BETA-GALACTOSIDASE"/>
    <property type="match status" value="1"/>
</dbReference>
<dbReference type="InterPro" id="IPR023232">
    <property type="entry name" value="Glyco_hydro_2_AS"/>
</dbReference>
<keyword evidence="5 7" id="KW-0326">Glycosidase</keyword>
<dbReference type="Pfam" id="PF16353">
    <property type="entry name" value="LacZ_4"/>
    <property type="match status" value="1"/>
</dbReference>
<dbReference type="InterPro" id="IPR011013">
    <property type="entry name" value="Gal_mutarotase_sf_dom"/>
</dbReference>
<keyword evidence="4 7" id="KW-0378">Hydrolase</keyword>
<dbReference type="InterPro" id="IPR036156">
    <property type="entry name" value="Beta-gal/glucu_dom_sf"/>
</dbReference>
<evidence type="ECO:0000313" key="9">
    <source>
        <dbReference type="EMBL" id="MEN7535570.1"/>
    </source>
</evidence>
<evidence type="ECO:0000256" key="7">
    <source>
        <dbReference type="RuleBase" id="RU361154"/>
    </source>
</evidence>
<evidence type="ECO:0000259" key="8">
    <source>
        <dbReference type="SMART" id="SM01038"/>
    </source>
</evidence>
<dbReference type="GO" id="GO:0016787">
    <property type="term" value="F:hydrolase activity"/>
    <property type="evidence" value="ECO:0007669"/>
    <property type="project" value="UniProtKB-KW"/>
</dbReference>
<dbReference type="InterPro" id="IPR014718">
    <property type="entry name" value="GH-type_carb-bd"/>
</dbReference>
<dbReference type="InterPro" id="IPR008979">
    <property type="entry name" value="Galactose-bd-like_sf"/>
</dbReference>
<comment type="catalytic activity">
    <reaction evidence="1 7">
        <text>Hydrolysis of terminal non-reducing beta-D-galactose residues in beta-D-galactosides.</text>
        <dbReference type="EC" id="3.2.1.23"/>
    </reaction>
</comment>
<proteinExistence type="inferred from homology"/>
<evidence type="ECO:0000256" key="3">
    <source>
        <dbReference type="ARBA" id="ARBA00012756"/>
    </source>
</evidence>
<dbReference type="SUPFAM" id="SSF74650">
    <property type="entry name" value="Galactose mutarotase-like"/>
    <property type="match status" value="1"/>
</dbReference>
<dbReference type="PANTHER" id="PTHR46323:SF2">
    <property type="entry name" value="BETA-GALACTOSIDASE"/>
    <property type="match status" value="1"/>
</dbReference>
<dbReference type="SUPFAM" id="SSF51445">
    <property type="entry name" value="(Trans)glycosidases"/>
    <property type="match status" value="1"/>
</dbReference>
<evidence type="ECO:0000256" key="1">
    <source>
        <dbReference type="ARBA" id="ARBA00001412"/>
    </source>
</evidence>
<dbReference type="Gene3D" id="2.70.98.10">
    <property type="match status" value="1"/>
</dbReference>
<dbReference type="InterPro" id="IPR004199">
    <property type="entry name" value="B-gal_small/dom_5"/>
</dbReference>
<dbReference type="Proteomes" id="UP001484535">
    <property type="component" value="Unassembled WGS sequence"/>
</dbReference>
<dbReference type="InterPro" id="IPR023230">
    <property type="entry name" value="Glyco_hydro_2_CS"/>
</dbReference>
<dbReference type="InterPro" id="IPR017853">
    <property type="entry name" value="GH"/>
</dbReference>
<dbReference type="PRINTS" id="PR00132">
    <property type="entry name" value="GLHYDRLASE2"/>
</dbReference>
<comment type="caution">
    <text evidence="9">The sequence shown here is derived from an EMBL/GenBank/DDBJ whole genome shotgun (WGS) entry which is preliminary data.</text>
</comment>
<dbReference type="InterPro" id="IPR006104">
    <property type="entry name" value="Glyco_hydro_2_N"/>
</dbReference>
<dbReference type="PROSITE" id="PS00719">
    <property type="entry name" value="GLYCOSYL_HYDROL_F2_1"/>
    <property type="match status" value="1"/>
</dbReference>
<evidence type="ECO:0000256" key="4">
    <source>
        <dbReference type="ARBA" id="ARBA00022801"/>
    </source>
</evidence>
<dbReference type="InterPro" id="IPR050347">
    <property type="entry name" value="Bact_Beta-galactosidase"/>
</dbReference>
<dbReference type="SUPFAM" id="SSF49785">
    <property type="entry name" value="Galactose-binding domain-like"/>
    <property type="match status" value="1"/>
</dbReference>
<dbReference type="EMBL" id="JBDLBR010000001">
    <property type="protein sequence ID" value="MEN7535570.1"/>
    <property type="molecule type" value="Genomic_DNA"/>
</dbReference>
<accession>A0ABV0CS64</accession>
<dbReference type="InterPro" id="IPR006101">
    <property type="entry name" value="Glyco_hydro_2"/>
</dbReference>
<name>A0ABV0CS64_9SPHN</name>
<dbReference type="PROSITE" id="PS00608">
    <property type="entry name" value="GLYCOSYL_HYDROL_F2_2"/>
    <property type="match status" value="1"/>
</dbReference>
<dbReference type="SUPFAM" id="SSF49303">
    <property type="entry name" value="beta-Galactosidase/glucuronidase domain"/>
    <property type="match status" value="2"/>
</dbReference>
<reference evidence="9 10" key="1">
    <citation type="submission" date="2024-05" db="EMBL/GenBank/DDBJ databases">
        <authorList>
            <person name="Park S."/>
        </authorList>
    </citation>
    <scope>NUCLEOTIDE SEQUENCE [LARGE SCALE GENOMIC DNA]</scope>
    <source>
        <strain evidence="9 10">DGU5</strain>
    </source>
</reference>
<evidence type="ECO:0000313" key="10">
    <source>
        <dbReference type="Proteomes" id="UP001484535"/>
    </source>
</evidence>
<dbReference type="Gene3D" id="3.20.20.80">
    <property type="entry name" value="Glycosidases"/>
    <property type="match status" value="1"/>
</dbReference>
<dbReference type="RefSeq" id="WP_346783033.1">
    <property type="nucleotide sequence ID" value="NZ_JBDLBR010000001.1"/>
</dbReference>
<evidence type="ECO:0000256" key="5">
    <source>
        <dbReference type="ARBA" id="ARBA00023295"/>
    </source>
</evidence>
<dbReference type="Pfam" id="PF02929">
    <property type="entry name" value="Bgal_small_N"/>
    <property type="match status" value="1"/>
</dbReference>
<dbReference type="InterPro" id="IPR032312">
    <property type="entry name" value="LacZ_4"/>
</dbReference>
<comment type="similarity">
    <text evidence="2 7">Belongs to the glycosyl hydrolase 2 family.</text>
</comment>
<organism evidence="9 10">
    <name type="scientific">Aurantiacibacter flavus</name>
    <dbReference type="NCBI Taxonomy" id="3145232"/>
    <lineage>
        <taxon>Bacteria</taxon>
        <taxon>Pseudomonadati</taxon>
        <taxon>Pseudomonadota</taxon>
        <taxon>Alphaproteobacteria</taxon>
        <taxon>Sphingomonadales</taxon>
        <taxon>Erythrobacteraceae</taxon>
        <taxon>Aurantiacibacter</taxon>
    </lineage>
</organism>
<dbReference type="Pfam" id="PF02836">
    <property type="entry name" value="Glyco_hydro_2_C"/>
    <property type="match status" value="1"/>
</dbReference>
<dbReference type="Pfam" id="PF00703">
    <property type="entry name" value="Glyco_hydro_2"/>
    <property type="match status" value="1"/>
</dbReference>
<sequence>MILKRAIGGLAFAIVQLAALSGSEAPAVAQEPVVFKRDLEARPDWNDPAVIEINREPMTATFDAYPSVDMALADDPSSSPYRRTLDGEWFFAYSPTPEARPADFYQPKFDVSEWATIEVPSNWERQGFGTPIYVNVDYAFEPANPPHVPHSETPVGSYRKDFDIPAEWAGRRIFIEFGTINSGGYVWVNGEPVGYSEDSKLPAKFDITDHVRIGANMVAVEVYRWTTGTYLEDQDFWSLSGIERSVTLTARPPVHVHDYFAKAGLDGSYSDGRLDLEVEVAGLDGVGASGHRLAATLLDGETVIWEGQSATASATTHFAATIPGIRHWTAETPNLYTLLIELTDARGQTVEAIRERVGFRTVEVSDGLLKVNGREVTIRGVNRHEHDPVRGRAVDMVSMRRDMELLKQLNFNAVRTSHYPNDPRWYELADEYGLYIVDEANIESHPFMRPDDLWLGNDPMWWPAQTARMLRMVERDKNHPSIIVWSLGNEMGLGPVFERGAAMIAERDPSRQVGIEGTGQYEGHNPRDFVNIYTPMYDRVAEMIDYAKSDHEQPMIQFEYAHAMGNSLGGFQEYWDAIYEYRKLQGGFIWDWVDQTLLEHDEEGRPYWAYGGDFGESRTDGNFLANGIIQPDRTLNPHAWEAKKVMQPVEIRLTGEGDAMLEVVNRYDFRDLSHLAFSWEVQQDGIVVAKGELGSLQTPAGRTQKVPLELPSIIPEPGAELYLTIKAEASAATHPLVSERHLVAWEQFALESGPPAPGRVGEQSEPLMLTEAGDGLHVEGAGFAVGFDPQGRLASLEFAGQQMLAAPLEPRFWRAPTDNDAGAKLDQQLAIWRNIAAQRKLERMEVSQPEPGRVVIETSFILGNDALRVEMTYAVLGTGDIAVRERVVPLDETLPEFARVGSTFALTGDFTELLWFGRGPHESYVDRQSSAAVGLYGGKVSDQFHDYVRPQETGNKTDVRWLSVTAVSGPGLLVSGNPLLSASVLPFENDLLYDDRTSNRHGAELAPTGVTTLNLDLAQMGLGGDNSWGFEPLEQYRLPLGQYEYSYRLRPFDGSDEAAAALARRTISAGVFER</sequence>
<dbReference type="InterPro" id="IPR013783">
    <property type="entry name" value="Ig-like_fold"/>
</dbReference>
<evidence type="ECO:0000256" key="2">
    <source>
        <dbReference type="ARBA" id="ARBA00007401"/>
    </source>
</evidence>
<dbReference type="SMART" id="SM01038">
    <property type="entry name" value="Bgal_small_N"/>
    <property type="match status" value="1"/>
</dbReference>
<evidence type="ECO:0000256" key="6">
    <source>
        <dbReference type="ARBA" id="ARBA00032230"/>
    </source>
</evidence>
<dbReference type="Pfam" id="PF02837">
    <property type="entry name" value="Glyco_hydro_2_N"/>
    <property type="match status" value="1"/>
</dbReference>
<dbReference type="Gene3D" id="2.60.120.260">
    <property type="entry name" value="Galactose-binding domain-like"/>
    <property type="match status" value="1"/>
</dbReference>
<dbReference type="InterPro" id="IPR006102">
    <property type="entry name" value="Ig-like_GH2"/>
</dbReference>